<dbReference type="Proteomes" id="UP000469559">
    <property type="component" value="Unassembled WGS sequence"/>
</dbReference>
<protein>
    <submittedName>
        <fullName evidence="2">Uncharacterized protein</fullName>
    </submittedName>
</protein>
<proteinExistence type="inferred from homology"/>
<evidence type="ECO:0000313" key="3">
    <source>
        <dbReference type="Proteomes" id="UP000469559"/>
    </source>
</evidence>
<dbReference type="SUPFAM" id="SSF54518">
    <property type="entry name" value="Tubby C-terminal domain-like"/>
    <property type="match status" value="1"/>
</dbReference>
<name>A0A8T9BD15_9HELO</name>
<dbReference type="AlphaFoldDB" id="A0A8T9BD15"/>
<sequence>MEAILQPPSIPVAISEETIGKGETSLAMHCHDRTFQNTTVLGEAGEKVFTVESKGSGSLSWRRTVKDASGAHIFDLRHFGYAFKNKWAVESPSSREIGTLRMVKALGREHSAFDMVVLNEADKGNEVNVEIRPNDRSALMTRVNIDGSPVAEIRVLESNDVVNLRDKDRSVWEARLAGGVDRALVLAIMLCRAEQHHVYRQ</sequence>
<dbReference type="EMBL" id="QGMF01000407">
    <property type="protein sequence ID" value="TVY16132.1"/>
    <property type="molecule type" value="Genomic_DNA"/>
</dbReference>
<dbReference type="InterPro" id="IPR007612">
    <property type="entry name" value="LOR"/>
</dbReference>
<gene>
    <name evidence="2" type="ORF">LARI1_G006241</name>
</gene>
<evidence type="ECO:0000256" key="1">
    <source>
        <dbReference type="ARBA" id="ARBA00005437"/>
    </source>
</evidence>
<accession>A0A8T9BD15</accession>
<dbReference type="InterPro" id="IPR025659">
    <property type="entry name" value="Tubby-like_C"/>
</dbReference>
<reference evidence="2 3" key="1">
    <citation type="submission" date="2018-05" db="EMBL/GenBank/DDBJ databases">
        <title>Whole genome sequencing for identification of molecular markers to develop diagnostic detection tools for the regulated plant pathogen Lachnellula willkommii.</title>
        <authorList>
            <person name="Giroux E."/>
            <person name="Bilodeau G."/>
        </authorList>
    </citation>
    <scope>NUCLEOTIDE SEQUENCE [LARGE SCALE GENOMIC DNA]</scope>
    <source>
        <strain evidence="2 3">CBS 203.66</strain>
    </source>
</reference>
<dbReference type="Gene3D" id="2.40.160.200">
    <property type="entry name" value="LURP1-related"/>
    <property type="match status" value="1"/>
</dbReference>
<evidence type="ECO:0000313" key="2">
    <source>
        <dbReference type="EMBL" id="TVY16132.1"/>
    </source>
</evidence>
<organism evidence="2 3">
    <name type="scientific">Lachnellula arida</name>
    <dbReference type="NCBI Taxonomy" id="1316785"/>
    <lineage>
        <taxon>Eukaryota</taxon>
        <taxon>Fungi</taxon>
        <taxon>Dikarya</taxon>
        <taxon>Ascomycota</taxon>
        <taxon>Pezizomycotina</taxon>
        <taxon>Leotiomycetes</taxon>
        <taxon>Helotiales</taxon>
        <taxon>Lachnaceae</taxon>
        <taxon>Lachnellula</taxon>
    </lineage>
</organism>
<comment type="similarity">
    <text evidence="1">Belongs to the LOR family.</text>
</comment>
<comment type="caution">
    <text evidence="2">The sequence shown here is derived from an EMBL/GenBank/DDBJ whole genome shotgun (WGS) entry which is preliminary data.</text>
</comment>
<keyword evidence="3" id="KW-1185">Reference proteome</keyword>
<dbReference type="InterPro" id="IPR038595">
    <property type="entry name" value="LOR_sf"/>
</dbReference>
<dbReference type="OrthoDB" id="3447094at2759"/>
<dbReference type="Pfam" id="PF04525">
    <property type="entry name" value="LOR"/>
    <property type="match status" value="1"/>
</dbReference>